<dbReference type="HOGENOM" id="CLU_2569096_0_0_6"/>
<accession>W8KNS9</accession>
<dbReference type="AlphaFoldDB" id="W8KNS9"/>
<sequence>MTESGAIRLENFTQANVGSVIRIVIGDREFSRAGIAAPIDSGKLQGTFSSQTAALVWQRMLAGEFPVTPCGVESAEIAIGH</sequence>
<dbReference type="Proteomes" id="UP000019442">
    <property type="component" value="Chromosome"/>
</dbReference>
<name>W8KNS9_9GAMM</name>
<organism evidence="1 2">
    <name type="scientific">Ectothiorhodospira haloalkaliphila</name>
    <dbReference type="NCBI Taxonomy" id="421628"/>
    <lineage>
        <taxon>Bacteria</taxon>
        <taxon>Pseudomonadati</taxon>
        <taxon>Pseudomonadota</taxon>
        <taxon>Gammaproteobacteria</taxon>
        <taxon>Chromatiales</taxon>
        <taxon>Ectothiorhodospiraceae</taxon>
        <taxon>Ectothiorhodospira</taxon>
    </lineage>
</organism>
<evidence type="ECO:0000313" key="2">
    <source>
        <dbReference type="Proteomes" id="UP000019442"/>
    </source>
</evidence>
<evidence type="ECO:0000313" key="1">
    <source>
        <dbReference type="EMBL" id="AHK80823.1"/>
    </source>
</evidence>
<keyword evidence="2" id="KW-1185">Reference proteome</keyword>
<dbReference type="EMBL" id="CP007268">
    <property type="protein sequence ID" value="AHK80823.1"/>
    <property type="molecule type" value="Genomic_DNA"/>
</dbReference>
<proteinExistence type="predicted"/>
<reference evidence="2" key="2">
    <citation type="submission" date="2014-02" db="EMBL/GenBank/DDBJ databases">
        <title>Draft Genome Sequence of extremely halophilic bacteria Halorhodospira halochloris.</title>
        <authorList>
            <person name="Singh K.S."/>
        </authorList>
    </citation>
    <scope>NUCLEOTIDE SEQUENCE [LARGE SCALE GENOMIC DNA]</scope>
    <source>
        <strain evidence="2">A</strain>
    </source>
</reference>
<protein>
    <submittedName>
        <fullName evidence="1">Uncharacterized protein</fullName>
    </submittedName>
</protein>
<gene>
    <name evidence="1" type="ORF">M911_16190</name>
</gene>
<dbReference type="KEGG" id="hhc:M911_16190"/>
<reference evidence="1 2" key="1">
    <citation type="journal article" date="2014" name="J Genomics">
        <title>Draft Genome Sequence of the Extremely Halophilic Phototrophic Purple Sulfur Bacterium Halorhodospira halochloris.</title>
        <authorList>
            <person name="Singh K.S."/>
            <person name="Kirksey J."/>
            <person name="Hoff W.D."/>
            <person name="Deole R."/>
        </authorList>
    </citation>
    <scope>NUCLEOTIDE SEQUENCE [LARGE SCALE GENOMIC DNA]</scope>
    <source>
        <strain evidence="1 2">A</strain>
    </source>
</reference>